<feature type="transmembrane region" description="Helical" evidence="1">
    <location>
        <begin position="348"/>
        <end position="369"/>
    </location>
</feature>
<dbReference type="AlphaFoldDB" id="A0A2N8Z9F7"/>
<evidence type="ECO:0000313" key="2">
    <source>
        <dbReference type="EMBL" id="SON48551.1"/>
    </source>
</evidence>
<organism evidence="2 3">
    <name type="scientific">Vibrio tapetis subsp. tapetis</name>
    <dbReference type="NCBI Taxonomy" id="1671868"/>
    <lineage>
        <taxon>Bacteria</taxon>
        <taxon>Pseudomonadati</taxon>
        <taxon>Pseudomonadota</taxon>
        <taxon>Gammaproteobacteria</taxon>
        <taxon>Vibrionales</taxon>
        <taxon>Vibrionaceae</taxon>
        <taxon>Vibrio</taxon>
    </lineage>
</organism>
<name>A0A2N8Z9F7_9VIBR</name>
<feature type="transmembrane region" description="Helical" evidence="1">
    <location>
        <begin position="182"/>
        <end position="203"/>
    </location>
</feature>
<feature type="transmembrane region" description="Helical" evidence="1">
    <location>
        <begin position="143"/>
        <end position="162"/>
    </location>
</feature>
<evidence type="ECO:0000313" key="3">
    <source>
        <dbReference type="Proteomes" id="UP000235828"/>
    </source>
</evidence>
<dbReference type="RefSeq" id="WP_102521382.1">
    <property type="nucleotide sequence ID" value="NZ_LT960611.1"/>
</dbReference>
<evidence type="ECO:0000256" key="1">
    <source>
        <dbReference type="SAM" id="Phobius"/>
    </source>
</evidence>
<feature type="transmembrane region" description="Helical" evidence="1">
    <location>
        <begin position="118"/>
        <end position="137"/>
    </location>
</feature>
<dbReference type="KEGG" id="vta:A0572"/>
<feature type="transmembrane region" description="Helical" evidence="1">
    <location>
        <begin position="88"/>
        <end position="106"/>
    </location>
</feature>
<keyword evidence="1" id="KW-0812">Transmembrane</keyword>
<sequence length="381" mass="43333">MNDKIDSNLDNPEELERFYRQSPQQFEQQLNASLGQNPSNLVLRVWHALLNYRPEEMIRFSILSVLLLCLFASVFIKIPMLFDINDDWFFERFLFMSVALPLSIYFCEFSLKQRISRVLLGGFVLFALYFGFVPESLDSDASTMAYIHGPLLLLSFIGVSFVSSQWKLAESRLNYVRYLGEVMIYSILLLIGGMVLTGLTVGLFEAIGWDIHTWYIDYVVMSGIVSAPIVATYIYDQMLNRQSKFATVLSNVFSPLLLFTVSAYLLASVSDGSNPYLDREFLILFNGLMLVVWAITVFSISGKSSHSRVTKMDYVNIALIGVTLIINAIALSAIVYRWWEFGVSFNRIVVTGANVLIFTHLCLILRAYVRCLTGKGTSHYR</sequence>
<proteinExistence type="predicted"/>
<dbReference type="Proteomes" id="UP000235828">
    <property type="component" value="Chromosome A"/>
</dbReference>
<accession>A0A2N8Z9F7</accession>
<dbReference type="OrthoDB" id="637094at2"/>
<keyword evidence="3" id="KW-1185">Reference proteome</keyword>
<evidence type="ECO:0008006" key="4">
    <source>
        <dbReference type="Google" id="ProtNLM"/>
    </source>
</evidence>
<reference evidence="2 3" key="1">
    <citation type="submission" date="2017-10" db="EMBL/GenBank/DDBJ databases">
        <authorList>
            <person name="Banno H."/>
            <person name="Chua N.-H."/>
        </authorList>
    </citation>
    <scope>NUCLEOTIDE SEQUENCE [LARGE SCALE GENOMIC DNA]</scope>
    <source>
        <strain evidence="2">Vibrio tapetis CECT4600</strain>
    </source>
</reference>
<keyword evidence="1" id="KW-1133">Transmembrane helix</keyword>
<feature type="transmembrane region" description="Helical" evidence="1">
    <location>
        <begin position="60"/>
        <end position="82"/>
    </location>
</feature>
<feature type="transmembrane region" description="Helical" evidence="1">
    <location>
        <begin position="314"/>
        <end position="336"/>
    </location>
</feature>
<feature type="transmembrane region" description="Helical" evidence="1">
    <location>
        <begin position="281"/>
        <end position="302"/>
    </location>
</feature>
<keyword evidence="1" id="KW-0472">Membrane</keyword>
<gene>
    <name evidence="2" type="ORF">VTAP4600_A0572</name>
</gene>
<dbReference type="EMBL" id="LT960611">
    <property type="protein sequence ID" value="SON48551.1"/>
    <property type="molecule type" value="Genomic_DNA"/>
</dbReference>
<feature type="transmembrane region" description="Helical" evidence="1">
    <location>
        <begin position="215"/>
        <end position="235"/>
    </location>
</feature>
<feature type="transmembrane region" description="Helical" evidence="1">
    <location>
        <begin position="247"/>
        <end position="269"/>
    </location>
</feature>
<protein>
    <recommendedName>
        <fullName evidence="4">DUF4153 domain-containing protein</fullName>
    </recommendedName>
</protein>